<proteinExistence type="inferred from homology"/>
<dbReference type="Pfam" id="PF04138">
    <property type="entry name" value="GtrA_DPMS_TM"/>
    <property type="match status" value="1"/>
</dbReference>
<feature type="transmembrane region" description="Helical" evidence="7">
    <location>
        <begin position="114"/>
        <end position="134"/>
    </location>
</feature>
<feature type="transmembrane region" description="Helical" evidence="7">
    <location>
        <begin position="21"/>
        <end position="40"/>
    </location>
</feature>
<evidence type="ECO:0000256" key="6">
    <source>
        <dbReference type="SAM" id="MobiDB-lite"/>
    </source>
</evidence>
<evidence type="ECO:0000256" key="7">
    <source>
        <dbReference type="SAM" id="Phobius"/>
    </source>
</evidence>
<keyword evidence="5 7" id="KW-0472">Membrane</keyword>
<evidence type="ECO:0000256" key="4">
    <source>
        <dbReference type="ARBA" id="ARBA00022989"/>
    </source>
</evidence>
<gene>
    <name evidence="9" type="ORF">HNR10_004222</name>
</gene>
<dbReference type="AlphaFoldDB" id="A0A7Z0EQB8"/>
<evidence type="ECO:0000256" key="3">
    <source>
        <dbReference type="ARBA" id="ARBA00022692"/>
    </source>
</evidence>
<dbReference type="RefSeq" id="WP_179826174.1">
    <property type="nucleotide sequence ID" value="NZ_JACCFS010000001.1"/>
</dbReference>
<keyword evidence="10" id="KW-1185">Reference proteome</keyword>
<feature type="region of interest" description="Disordered" evidence="6">
    <location>
        <begin position="146"/>
        <end position="170"/>
    </location>
</feature>
<reference evidence="9 10" key="1">
    <citation type="submission" date="2020-07" db="EMBL/GenBank/DDBJ databases">
        <title>Sequencing the genomes of 1000 actinobacteria strains.</title>
        <authorList>
            <person name="Klenk H.-P."/>
        </authorList>
    </citation>
    <scope>NUCLEOTIDE SEQUENCE [LARGE SCALE GENOMIC DNA]</scope>
    <source>
        <strain evidence="9 10">DSM 44442</strain>
    </source>
</reference>
<feature type="transmembrane region" description="Helical" evidence="7">
    <location>
        <begin position="83"/>
        <end position="108"/>
    </location>
</feature>
<evidence type="ECO:0000259" key="8">
    <source>
        <dbReference type="Pfam" id="PF04138"/>
    </source>
</evidence>
<dbReference type="GO" id="GO:0005886">
    <property type="term" value="C:plasma membrane"/>
    <property type="evidence" value="ECO:0007669"/>
    <property type="project" value="TreeGrafter"/>
</dbReference>
<comment type="subcellular location">
    <subcellularLocation>
        <location evidence="1">Membrane</location>
        <topology evidence="1">Multi-pass membrane protein</topology>
    </subcellularLocation>
</comment>
<accession>A0A7Z0EQB8</accession>
<dbReference type="GO" id="GO:0000271">
    <property type="term" value="P:polysaccharide biosynthetic process"/>
    <property type="evidence" value="ECO:0007669"/>
    <property type="project" value="InterPro"/>
</dbReference>
<dbReference type="InterPro" id="IPR051401">
    <property type="entry name" value="GtrA_CellWall_Glycosyl"/>
</dbReference>
<keyword evidence="4 7" id="KW-1133">Transmembrane helix</keyword>
<keyword evidence="3 7" id="KW-0812">Transmembrane</keyword>
<feature type="domain" description="GtrA/DPMS transmembrane" evidence="8">
    <location>
        <begin position="20"/>
        <end position="141"/>
    </location>
</feature>
<evidence type="ECO:0000256" key="1">
    <source>
        <dbReference type="ARBA" id="ARBA00004141"/>
    </source>
</evidence>
<evidence type="ECO:0000313" key="9">
    <source>
        <dbReference type="EMBL" id="NYJ36341.1"/>
    </source>
</evidence>
<dbReference type="EMBL" id="JACCFS010000001">
    <property type="protein sequence ID" value="NYJ36341.1"/>
    <property type="molecule type" value="Genomic_DNA"/>
</dbReference>
<evidence type="ECO:0000256" key="5">
    <source>
        <dbReference type="ARBA" id="ARBA00023136"/>
    </source>
</evidence>
<dbReference type="Proteomes" id="UP000572051">
    <property type="component" value="Unassembled WGS sequence"/>
</dbReference>
<protein>
    <submittedName>
        <fullName evidence="9">Putative flippase GtrA</fullName>
    </submittedName>
</protein>
<comment type="similarity">
    <text evidence="2">Belongs to the GtrA family.</text>
</comment>
<dbReference type="PANTHER" id="PTHR38459">
    <property type="entry name" value="PROPHAGE BACTOPRENOL-LINKED GLUCOSE TRANSLOCASE HOMOLOG"/>
    <property type="match status" value="1"/>
</dbReference>
<sequence>MRQFLSRHPRLDRLAKELAKFGSVGAVAYVVQIGVTNLLWQVAGAEAMTGQLVGTLCSIAVAFVGNRFWTFRDRARTGYWRETALFLAMNGVGMLIQLGCLGVAVYLLGLTGPLAQNIAGNVVGVGLGTLFRFWSYRTWVFPSQPETEAAGPAPTGPTDDATAHPVPEGR</sequence>
<name>A0A7Z0EQB8_9ACTN</name>
<evidence type="ECO:0000313" key="10">
    <source>
        <dbReference type="Proteomes" id="UP000572051"/>
    </source>
</evidence>
<comment type="caution">
    <text evidence="9">The sequence shown here is derived from an EMBL/GenBank/DDBJ whole genome shotgun (WGS) entry which is preliminary data.</text>
</comment>
<organism evidence="9 10">
    <name type="scientific">Nocardiopsis aegyptia</name>
    <dbReference type="NCBI Taxonomy" id="220378"/>
    <lineage>
        <taxon>Bacteria</taxon>
        <taxon>Bacillati</taxon>
        <taxon>Actinomycetota</taxon>
        <taxon>Actinomycetes</taxon>
        <taxon>Streptosporangiales</taxon>
        <taxon>Nocardiopsidaceae</taxon>
        <taxon>Nocardiopsis</taxon>
    </lineage>
</organism>
<dbReference type="InterPro" id="IPR007267">
    <property type="entry name" value="GtrA_DPMS_TM"/>
</dbReference>
<dbReference type="PANTHER" id="PTHR38459:SF1">
    <property type="entry name" value="PROPHAGE BACTOPRENOL-LINKED GLUCOSE TRANSLOCASE HOMOLOG"/>
    <property type="match status" value="1"/>
</dbReference>
<evidence type="ECO:0000256" key="2">
    <source>
        <dbReference type="ARBA" id="ARBA00009399"/>
    </source>
</evidence>
<feature type="transmembrane region" description="Helical" evidence="7">
    <location>
        <begin position="52"/>
        <end position="71"/>
    </location>
</feature>